<keyword evidence="1" id="KW-0732">Signal</keyword>
<name>A0ABX1GP24_9FLAO</name>
<dbReference type="InterPro" id="IPR019861">
    <property type="entry name" value="PorP/SprF_Bacteroidetes"/>
</dbReference>
<dbReference type="Pfam" id="PF11751">
    <property type="entry name" value="PorP_SprF"/>
    <property type="match status" value="1"/>
</dbReference>
<dbReference type="Proteomes" id="UP000718451">
    <property type="component" value="Unassembled WGS sequence"/>
</dbReference>
<accession>A0ABX1GP24</accession>
<keyword evidence="3" id="KW-1185">Reference proteome</keyword>
<comment type="caution">
    <text evidence="2">The sequence shown here is derived from an EMBL/GenBank/DDBJ whole genome shotgun (WGS) entry which is preliminary data.</text>
</comment>
<sequence>MKNNHILLLVLAFGLSIFVTGQQTPSFTEYNYNPFIINPAYAGVLGSSELTISNIGFGGQGIQGSPRSLTGTFNTPLRNEKMGLGFGFLNDEIGITSATQISGSYSYKIFLNDNAHPYWKVYDRSFVSFGLNAGALIYNQDLLSLGLQSDPNFAENINTTLPTVGAGVLFGHANFFAGVSAPNLLGETFANQDNLELSQPIYGYTGYHFVLDRYNPNFVLKPSMLFKYEKGAPVQIDANLGLNFKNIIELGAGYRTSNTLNAFLGFYLLENFRFVYSYSQGSGDSPLGNTHGIILSYRAGSGYSF</sequence>
<reference evidence="2 3" key="1">
    <citation type="submission" date="2020-04" db="EMBL/GenBank/DDBJ databases">
        <authorList>
            <person name="Yoon J."/>
        </authorList>
    </citation>
    <scope>NUCLEOTIDE SEQUENCE [LARGE SCALE GENOMIC DNA]</scope>
    <source>
        <strain evidence="2 3">DJ-13</strain>
    </source>
</reference>
<evidence type="ECO:0000313" key="2">
    <source>
        <dbReference type="EMBL" id="NKI31644.1"/>
    </source>
</evidence>
<organism evidence="2 3">
    <name type="scientific">Croceivirga thetidis</name>
    <dbReference type="NCBI Taxonomy" id="2721623"/>
    <lineage>
        <taxon>Bacteria</taxon>
        <taxon>Pseudomonadati</taxon>
        <taxon>Bacteroidota</taxon>
        <taxon>Flavobacteriia</taxon>
        <taxon>Flavobacteriales</taxon>
        <taxon>Flavobacteriaceae</taxon>
        <taxon>Croceivirga</taxon>
    </lineage>
</organism>
<proteinExistence type="predicted"/>
<feature type="chain" id="PRO_5046285143" evidence="1">
    <location>
        <begin position="22"/>
        <end position="305"/>
    </location>
</feature>
<dbReference type="NCBIfam" id="TIGR03519">
    <property type="entry name" value="T9SS_PorP_fam"/>
    <property type="match status" value="1"/>
</dbReference>
<protein>
    <submittedName>
        <fullName evidence="2">Type IX secretion system membrane protein PorP/SprF</fullName>
    </submittedName>
</protein>
<evidence type="ECO:0000256" key="1">
    <source>
        <dbReference type="SAM" id="SignalP"/>
    </source>
</evidence>
<dbReference type="EMBL" id="JAAWWL010000001">
    <property type="protein sequence ID" value="NKI31644.1"/>
    <property type="molecule type" value="Genomic_DNA"/>
</dbReference>
<evidence type="ECO:0000313" key="3">
    <source>
        <dbReference type="Proteomes" id="UP000718451"/>
    </source>
</evidence>
<dbReference type="RefSeq" id="WP_168551804.1">
    <property type="nucleotide sequence ID" value="NZ_JAAWWL010000001.1"/>
</dbReference>
<feature type="signal peptide" evidence="1">
    <location>
        <begin position="1"/>
        <end position="21"/>
    </location>
</feature>
<gene>
    <name evidence="2" type="ORF">HCU67_06770</name>
</gene>